<feature type="transmembrane region" description="Helical" evidence="16">
    <location>
        <begin position="884"/>
        <end position="909"/>
    </location>
</feature>
<feature type="transmembrane region" description="Helical" evidence="16">
    <location>
        <begin position="94"/>
        <end position="120"/>
    </location>
</feature>
<keyword evidence="6" id="KW-0677">Repeat</keyword>
<reference evidence="22" key="3">
    <citation type="submission" date="2025-09" db="UniProtKB">
        <authorList>
            <consortium name="Ensembl"/>
        </authorList>
    </citation>
    <scope>IDENTIFICATION</scope>
</reference>
<feature type="transmembrane region" description="Helical" evidence="16">
    <location>
        <begin position="691"/>
        <end position="709"/>
    </location>
</feature>
<keyword evidence="4" id="KW-1003">Cell membrane</keyword>
<dbReference type="CDD" id="cd13433">
    <property type="entry name" value="Na_channel_gate"/>
    <property type="match status" value="1"/>
</dbReference>
<keyword evidence="14 16" id="KW-0407">Ion channel</keyword>
<feature type="transmembrane region" description="Helical" evidence="16">
    <location>
        <begin position="1612"/>
        <end position="1633"/>
    </location>
</feature>
<dbReference type="FunFam" id="1.10.238.10:FF:000002">
    <property type="entry name" value="Sodium channel protein"/>
    <property type="match status" value="1"/>
</dbReference>
<evidence type="ECO:0000259" key="20">
    <source>
        <dbReference type="Pfam" id="PF06512"/>
    </source>
</evidence>
<feature type="transmembrane region" description="Helical" evidence="16">
    <location>
        <begin position="1183"/>
        <end position="1202"/>
    </location>
</feature>
<feature type="transmembrane region" description="Helical" evidence="16">
    <location>
        <begin position="1366"/>
        <end position="1390"/>
    </location>
</feature>
<dbReference type="Pfam" id="PF00520">
    <property type="entry name" value="Ion_trans"/>
    <property type="match status" value="4"/>
</dbReference>
<dbReference type="InterPro" id="IPR010526">
    <property type="entry name" value="Na_trans_assoc_dom"/>
</dbReference>
<dbReference type="InterPro" id="IPR005821">
    <property type="entry name" value="Ion_trans_dom"/>
</dbReference>
<keyword evidence="8 16" id="KW-1133">Transmembrane helix</keyword>
<dbReference type="InterPro" id="IPR043203">
    <property type="entry name" value="VGCC_Ca_Na"/>
</dbReference>
<feature type="transmembrane region" description="Helical" evidence="16">
    <location>
        <begin position="1116"/>
        <end position="1134"/>
    </location>
</feature>
<evidence type="ECO:0000256" key="13">
    <source>
        <dbReference type="ARBA" id="ARBA00023201"/>
    </source>
</evidence>
<feature type="transmembrane region" description="Helical" evidence="16">
    <location>
        <begin position="230"/>
        <end position="249"/>
    </location>
</feature>
<dbReference type="InterPro" id="IPR044564">
    <property type="entry name" value="Na_chnl_inactivation_gate"/>
</dbReference>
<comment type="subcellular location">
    <subcellularLocation>
        <location evidence="1 16">Cell membrane</location>
        <topology evidence="1 16">Multi-pass membrane protein</topology>
    </subcellularLocation>
</comment>
<dbReference type="InterPro" id="IPR058542">
    <property type="entry name" value="IQ_SCN5A_C"/>
</dbReference>
<feature type="transmembrane region" description="Helical" evidence="16">
    <location>
        <begin position="812"/>
        <end position="834"/>
    </location>
</feature>
<feature type="domain" description="Ion transport" evidence="19">
    <location>
        <begin position="690"/>
        <end position="914"/>
    </location>
</feature>
<accession>H2ZFQ1</accession>
<evidence type="ECO:0000256" key="12">
    <source>
        <dbReference type="ARBA" id="ARBA00023157"/>
    </source>
</evidence>
<feature type="region of interest" description="Disordered" evidence="18">
    <location>
        <begin position="1"/>
        <end position="24"/>
    </location>
</feature>
<keyword evidence="5 16" id="KW-0812">Transmembrane</keyword>
<dbReference type="InterPro" id="IPR001696">
    <property type="entry name" value="Na_channel_asu"/>
</dbReference>
<feature type="transmembrane region" description="Helical" evidence="16">
    <location>
        <begin position="135"/>
        <end position="154"/>
    </location>
</feature>
<feature type="transmembrane region" description="Helical" evidence="16">
    <location>
        <begin position="370"/>
        <end position="398"/>
    </location>
</feature>
<evidence type="ECO:0000256" key="1">
    <source>
        <dbReference type="ARBA" id="ARBA00004651"/>
    </source>
</evidence>
<feature type="transmembrane region" description="Helical" evidence="16">
    <location>
        <begin position="1247"/>
        <end position="1267"/>
    </location>
</feature>
<evidence type="ECO:0000256" key="7">
    <source>
        <dbReference type="ARBA" id="ARBA00022882"/>
    </source>
</evidence>
<dbReference type="Proteomes" id="UP000007875">
    <property type="component" value="Unassembled WGS sequence"/>
</dbReference>
<evidence type="ECO:0000256" key="4">
    <source>
        <dbReference type="ARBA" id="ARBA00022475"/>
    </source>
</evidence>
<dbReference type="FunFam" id="1.20.120.350:FF:000002">
    <property type="entry name" value="Sodium channel protein"/>
    <property type="match status" value="1"/>
</dbReference>
<feature type="compositionally biased region" description="Basic and acidic residues" evidence="18">
    <location>
        <begin position="8"/>
        <end position="21"/>
    </location>
</feature>
<proteinExistence type="inferred from homology"/>
<evidence type="ECO:0000259" key="21">
    <source>
        <dbReference type="Pfam" id="PF24609"/>
    </source>
</evidence>
<dbReference type="FunFam" id="1.20.120.350:FF:000003">
    <property type="entry name" value="Voltage-dependent sodium channel"/>
    <property type="match status" value="1"/>
</dbReference>
<dbReference type="Pfam" id="PF06512">
    <property type="entry name" value="Na_trans_assoc"/>
    <property type="match status" value="1"/>
</dbReference>
<evidence type="ECO:0000256" key="9">
    <source>
        <dbReference type="ARBA" id="ARBA00023053"/>
    </source>
</evidence>
<dbReference type="Gene3D" id="1.20.120.350">
    <property type="entry name" value="Voltage-gated potassium channels. Chain C"/>
    <property type="match status" value="4"/>
</dbReference>
<evidence type="ECO:0000256" key="16">
    <source>
        <dbReference type="RuleBase" id="RU361132"/>
    </source>
</evidence>
<evidence type="ECO:0000313" key="22">
    <source>
        <dbReference type="Ensembl" id="ENSCSAVP00000016417.1"/>
    </source>
</evidence>
<dbReference type="Ensembl" id="ENSCSAVT00000016598.1">
    <property type="protein sequence ID" value="ENSCSAVP00000016417.1"/>
    <property type="gene ID" value="ENSCSAVG00000009660.1"/>
</dbReference>
<dbReference type="PRINTS" id="PR00170">
    <property type="entry name" value="NACHANNEL"/>
</dbReference>
<evidence type="ECO:0000256" key="14">
    <source>
        <dbReference type="ARBA" id="ARBA00023303"/>
    </source>
</evidence>
<feature type="compositionally biased region" description="Low complexity" evidence="18">
    <location>
        <begin position="441"/>
        <end position="453"/>
    </location>
</feature>
<dbReference type="GO" id="GO:0086010">
    <property type="term" value="P:membrane depolarization during action potential"/>
    <property type="evidence" value="ECO:0007669"/>
    <property type="project" value="TreeGrafter"/>
</dbReference>
<comment type="similarity">
    <text evidence="16">Belongs to the sodium channel (TC 1.A.1.10) family.</text>
</comment>
<comment type="function">
    <text evidence="16">Mediates the voltage-dependent sodium ion permeability of excitable membranes. Assuming opened or closed conformations in response to the voltage difference across the membrane, the protein forms a sodium-selective channel through which Na(+) ions may pass in accordance with their electrochemical gradient.</text>
</comment>
<dbReference type="FunFam" id="1.10.287.70:FF:000001">
    <property type="entry name" value="Sodium channel protein"/>
    <property type="match status" value="1"/>
</dbReference>
<dbReference type="Gene3D" id="1.10.287.70">
    <property type="match status" value="4"/>
</dbReference>
<evidence type="ECO:0000313" key="23">
    <source>
        <dbReference type="Proteomes" id="UP000007875"/>
    </source>
</evidence>
<reference evidence="23" key="1">
    <citation type="submission" date="2003-08" db="EMBL/GenBank/DDBJ databases">
        <authorList>
            <person name="Birren B."/>
            <person name="Nusbaum C."/>
            <person name="Abebe A."/>
            <person name="Abouelleil A."/>
            <person name="Adekoya E."/>
            <person name="Ait-zahra M."/>
            <person name="Allen N."/>
            <person name="Allen T."/>
            <person name="An P."/>
            <person name="Anderson M."/>
            <person name="Anderson S."/>
            <person name="Arachchi H."/>
            <person name="Armbruster J."/>
            <person name="Bachantsang P."/>
            <person name="Baldwin J."/>
            <person name="Barry A."/>
            <person name="Bayul T."/>
            <person name="Blitshsteyn B."/>
            <person name="Bloom T."/>
            <person name="Blye J."/>
            <person name="Boguslavskiy L."/>
            <person name="Borowsky M."/>
            <person name="Boukhgalter B."/>
            <person name="Brunache A."/>
            <person name="Butler J."/>
            <person name="Calixte N."/>
            <person name="Calvo S."/>
            <person name="Camarata J."/>
            <person name="Campo K."/>
            <person name="Chang J."/>
            <person name="Cheshatsang Y."/>
            <person name="Citroen M."/>
            <person name="Collymore A."/>
            <person name="Considine T."/>
            <person name="Cook A."/>
            <person name="Cooke P."/>
            <person name="Corum B."/>
            <person name="Cuomo C."/>
            <person name="David R."/>
            <person name="Dawoe T."/>
            <person name="Degray S."/>
            <person name="Dodge S."/>
            <person name="Dooley K."/>
            <person name="Dorje P."/>
            <person name="Dorjee K."/>
            <person name="Dorris L."/>
            <person name="Duffey N."/>
            <person name="Dupes A."/>
            <person name="Elkins T."/>
            <person name="Engels R."/>
            <person name="Erickson J."/>
            <person name="Farina A."/>
            <person name="Faro S."/>
            <person name="Ferreira P."/>
            <person name="Fischer H."/>
            <person name="Fitzgerald M."/>
            <person name="Foley K."/>
            <person name="Gage D."/>
            <person name="Galagan J."/>
            <person name="Gearin G."/>
            <person name="Gnerre S."/>
            <person name="Gnirke A."/>
            <person name="Goyette A."/>
            <person name="Graham J."/>
            <person name="Grandbois E."/>
            <person name="Gyaltsen K."/>
            <person name="Hafez N."/>
            <person name="Hagopian D."/>
            <person name="Hagos B."/>
            <person name="Hall J."/>
            <person name="Hatcher B."/>
            <person name="Heller A."/>
            <person name="Higgins H."/>
            <person name="Honan T."/>
            <person name="Horn A."/>
            <person name="Houde N."/>
            <person name="Hughes L."/>
            <person name="Hulme W."/>
            <person name="Husby E."/>
            <person name="Iliev I."/>
            <person name="Jaffe D."/>
            <person name="Jones C."/>
            <person name="Kamal M."/>
            <person name="Kamat A."/>
            <person name="Kamvysselis M."/>
            <person name="Karlsson E."/>
            <person name="Kells C."/>
            <person name="Kieu A."/>
            <person name="Kisner P."/>
            <person name="Kodira C."/>
            <person name="Kulbokas E."/>
            <person name="Labutti K."/>
            <person name="Lama D."/>
            <person name="Landers T."/>
            <person name="Leger J."/>
            <person name="Levine S."/>
            <person name="Lewis D."/>
            <person name="Lewis T."/>
            <person name="Lindblad-toh K."/>
            <person name="Liu X."/>
            <person name="Lokyitsang T."/>
            <person name="Lokyitsang Y."/>
            <person name="Lucien O."/>
            <person name="Lui A."/>
            <person name="Ma L.J."/>
            <person name="Mabbitt R."/>
            <person name="Macdonald J."/>
            <person name="Maclean C."/>
            <person name="Major J."/>
            <person name="Manning J."/>
            <person name="Marabella R."/>
            <person name="Maru K."/>
            <person name="Matthews C."/>
            <person name="Mauceli E."/>
            <person name="Mccarthy M."/>
            <person name="Mcdonough S."/>
            <person name="Mcghee T."/>
            <person name="Meldrim J."/>
            <person name="Meneus L."/>
            <person name="Mesirov J."/>
            <person name="Mihalev A."/>
            <person name="Mihova T."/>
            <person name="Mikkelsen T."/>
            <person name="Mlenga V."/>
            <person name="Moru K."/>
            <person name="Mozes J."/>
            <person name="Mulrain L."/>
            <person name="Munson G."/>
            <person name="Naylor J."/>
            <person name="Newes C."/>
            <person name="Nguyen C."/>
            <person name="Nguyen N."/>
            <person name="Nguyen T."/>
            <person name="Nicol R."/>
            <person name="Nielsen C."/>
            <person name="Nizzari M."/>
            <person name="Norbu C."/>
            <person name="Norbu N."/>
            <person name="O'donnell P."/>
            <person name="Okoawo O."/>
            <person name="O'leary S."/>
            <person name="Omotosho B."/>
            <person name="O'neill K."/>
            <person name="Osman S."/>
            <person name="Parker S."/>
            <person name="Perrin D."/>
            <person name="Phunkhang P."/>
            <person name="Piqani B."/>
            <person name="Purcell S."/>
            <person name="Rachupka T."/>
            <person name="Ramasamy U."/>
            <person name="Rameau R."/>
            <person name="Ray V."/>
            <person name="Raymond C."/>
            <person name="Retta R."/>
            <person name="Richardson S."/>
            <person name="Rise C."/>
            <person name="Rodriguez J."/>
            <person name="Rogers J."/>
            <person name="Rogov P."/>
            <person name="Rutman M."/>
            <person name="Schupbach R."/>
            <person name="Seaman C."/>
            <person name="Settipalli S."/>
            <person name="Sharpe T."/>
            <person name="Sheridan J."/>
            <person name="Sherpa N."/>
            <person name="Shi J."/>
            <person name="Smirnov S."/>
            <person name="Smith C."/>
            <person name="Sougnez C."/>
            <person name="Spencer B."/>
            <person name="Stalker J."/>
            <person name="Stange-thomann N."/>
            <person name="Stavropoulos S."/>
            <person name="Stetson K."/>
            <person name="Stone C."/>
            <person name="Stone S."/>
            <person name="Stubbs M."/>
            <person name="Talamas J."/>
            <person name="Tchuinga P."/>
            <person name="Tenzing P."/>
            <person name="Tesfaye S."/>
            <person name="Theodore J."/>
            <person name="Thoulutsang Y."/>
            <person name="Topham K."/>
            <person name="Towey S."/>
            <person name="Tsamla T."/>
            <person name="Tsomo N."/>
            <person name="Vallee D."/>
            <person name="Vassiliev H."/>
            <person name="Venkataraman V."/>
            <person name="Vinson J."/>
            <person name="Vo A."/>
            <person name="Wade C."/>
            <person name="Wang S."/>
            <person name="Wangchuk T."/>
            <person name="Wangdi T."/>
            <person name="Whittaker C."/>
            <person name="Wilkinson J."/>
            <person name="Wu Y."/>
            <person name="Wyman D."/>
            <person name="Yadav S."/>
            <person name="Yang S."/>
            <person name="Yang X."/>
            <person name="Yeager S."/>
            <person name="Yee E."/>
            <person name="Young G."/>
            <person name="Zainoun J."/>
            <person name="Zembeck L."/>
            <person name="Zimmer A."/>
            <person name="Zody M."/>
            <person name="Lander E."/>
        </authorList>
    </citation>
    <scope>NUCLEOTIDE SEQUENCE [LARGE SCALE GENOMIC DNA]</scope>
</reference>
<organism evidence="22 23">
    <name type="scientific">Ciona savignyi</name>
    <name type="common">Pacific transparent sea squirt</name>
    <dbReference type="NCBI Taxonomy" id="51511"/>
    <lineage>
        <taxon>Eukaryota</taxon>
        <taxon>Metazoa</taxon>
        <taxon>Chordata</taxon>
        <taxon>Tunicata</taxon>
        <taxon>Ascidiacea</taxon>
        <taxon>Phlebobranchia</taxon>
        <taxon>Cionidae</taxon>
        <taxon>Ciona</taxon>
    </lineage>
</organism>
<feature type="compositionally biased region" description="Low complexity" evidence="18">
    <location>
        <begin position="544"/>
        <end position="560"/>
    </location>
</feature>
<dbReference type="PANTHER" id="PTHR10037">
    <property type="entry name" value="VOLTAGE-GATED CATION CHANNEL CALCIUM AND SODIUM"/>
    <property type="match status" value="1"/>
</dbReference>
<protein>
    <recommendedName>
        <fullName evidence="16">Sodium channel protein</fullName>
    </recommendedName>
</protein>
<dbReference type="FunFam" id="1.10.287.70:FF:000259">
    <property type="entry name" value="Sodium channel protein"/>
    <property type="match status" value="1"/>
</dbReference>
<dbReference type="PANTHER" id="PTHR10037:SF288">
    <property type="entry name" value="SODIUM CHANNEL PROTEIN PARA"/>
    <property type="match status" value="1"/>
</dbReference>
<dbReference type="GeneTree" id="ENSGT00940000167131"/>
<feature type="transmembrane region" description="Helical" evidence="16">
    <location>
        <begin position="166"/>
        <end position="189"/>
    </location>
</feature>
<sequence length="1853" mass="211794">SQEGEAEEYSKDAKANADLEQGKTLPEYLQGDVPDGYKCRPLVDPDPYYDDKNTYIILDQNYVIYRFSATRSLYFIGALNIFRRIAARILVHSYPFTHIIIFSRIIIMLTILVNCIFMTMDTTDKDWVNDYVERVFLGIYSFEMIVKVISRGFITSSFTYMRDPWNLLDISVIFTAYLSEILIAFHVGIDKLTVLRAFRVIRALKTISAHAGLKAIVSALIESVKALKDVMILTLFCLSVFALIGLQLFMGSLRQKCIKTYNNTLLEAWNTQNYSVVTEPFYRSYDIPPEMLQSQFIFNTTEGDMWLCGNGSGTGHCWEGYTCYRAGPNPNYNYTSFDNFLWAFLSLFRLMAQDYWENLYMLTLRANGQVYLIFFMLVIFLGSFYLVNLILAVVAMAYEEQHQIVAAEEERKKAQMQKKKEELENILMEASHVTPGTPTVSSPSSPRSLSSRRSSIRKKHNRWLLGNSIKEKKEKEEAARQAASRLAVEVRTRVDNPPSLTVNRLIESYFLPECYDSDFADDESSDRLSVDDVSAKLAPSRHASTNGHTNTRSNSTNNGTVVDRNGVVSLLHRNTFTNNTSLPEVLVERPRHDSECTSCDGELIHMDTLKPTLQRSRLASIDQLTEPELAIVKRRALSQASIMSAGKIFKVRRRKCGACWYRFTDVFCIWNCCGCWIKFQKIMRKICDDPFFDLFITICIVANTAFLALEQHPMDPALNNVLKSANIFFTSIFTAELIIKMVGLQPFYYFQETWNCFDSIIVAASLLEFPLQGLNGLSVLRSFRLMRVFKLAKSWPTLNMLIKIIGNSMGSLGNLVLILFILLFIFAVVGMQLFREKYNAVEGELRWHMKDFGHSFLIVFRILCGEWIETMWGCMHYGKEISALCIPMFMLVQVVGNLVVLNLFLALLLSSFSADSFSSDEEEAPNAIQLSKIRIQRWIVFGRSTIATWRLSLTNVLNNEVKTKSTAISGNIFQNDMVTVYIDPPEKENVSITDIRPALCSSTGAGGLVKVPIAAIESDLDNQDSENDSDNSSICTNKSYGSDISSCTSSSMSNTEYEQMQKNKEEEGLIADEPSACWPDRCSTRLACCRPPVDQGIYRVWWNARKICFRIVEHSWFEFFIILMILLSSGALAFEDVHFRDRKALRQVLKYADRIFTYVFIFEMLLKWVGYGFKKYFTNAWCWLDFFIVGVSIVGLVAEALKIDNLSSIRSLRTLRAFRPLRAMSRFEGMKVVVNALIGAIPSIGNVLMVCLIFWMIFSIMGVNLFAGKFFKCLNITDNVKLPATNFTYANITYPVINKTICQYLTNNVSPEIRWKNGDVNFDNALAGYLALLQVATFKGWTVIMYDAVDITDDDKQPIFENSVWFYLYFVGFIVFGSFFTLNLFIGVIIDNFNQQKKKLGGQDIFMTEEQRKYYNAMKKLGSKKPQKPVPRPKNKLQAWVFDIVTHQMFEITIMLLIVANMITMMIESHNMSKTFEAILEYVNYVFVAIFTGEALIKMFALRHHYFKNPWNLFDFNVVILSIIGSTMSELINKYFVQPTLFRIIRLARIGRILRLIKGAKGIRTLLFALMMSLPALVNIGLLLILVMFIYSIFGMSQFAYVRRSGGVDDIFNFETFANSFLCLFMITTSAGWDGLLSPMLNSEYPYCDPDLNNGNPNDTGDCGSPTTAIGFFVTYLIFTFLIVVNMYIAIILENFGVATEESTDPLGEDDFEMFYEIWERFDPKATQFITYANLSDFVDSLDPPLRVPKPNLHSLNSMDLPMVIGDRLHCLDVLFALTKRVLGESDELEGLRSSMEEKFMASNPSKVSYEPITTTLKRKQEEISAVMIQRWWRRIRLLRTVRIASMLLTERA</sequence>
<dbReference type="GO" id="GO:0005248">
    <property type="term" value="F:voltage-gated sodium channel activity"/>
    <property type="evidence" value="ECO:0007669"/>
    <property type="project" value="InterPro"/>
</dbReference>
<feature type="domain" description="Ion transport" evidence="19">
    <location>
        <begin position="1447"/>
        <end position="1703"/>
    </location>
</feature>
<comment type="caution">
    <text evidence="16">Lacks conserved residue(s) required for the propagation of feature annotation.</text>
</comment>
<keyword evidence="23" id="KW-1185">Reference proteome</keyword>
<dbReference type="FunFam" id="1.20.120.350:FF:000065">
    <property type="entry name" value="Sodium channel protein"/>
    <property type="match status" value="1"/>
</dbReference>
<keyword evidence="2 16" id="KW-0813">Transport</keyword>
<evidence type="ECO:0000256" key="3">
    <source>
        <dbReference type="ARBA" id="ARBA00022461"/>
    </source>
</evidence>
<dbReference type="GO" id="GO:0019228">
    <property type="term" value="P:neuronal action potential"/>
    <property type="evidence" value="ECO:0007669"/>
    <property type="project" value="TreeGrafter"/>
</dbReference>
<comment type="catalytic activity">
    <reaction evidence="15">
        <text>Na(+)(in) = Na(+)(out)</text>
        <dbReference type="Rhea" id="RHEA:34963"/>
        <dbReference type="ChEBI" id="CHEBI:29101"/>
    </reaction>
</comment>
<feature type="domain" description="Ion transport" evidence="19">
    <location>
        <begin position="105"/>
        <end position="403"/>
    </location>
</feature>
<reference evidence="22" key="2">
    <citation type="submission" date="2025-08" db="UniProtKB">
        <authorList>
            <consortium name="Ensembl"/>
        </authorList>
    </citation>
    <scope>IDENTIFICATION</scope>
</reference>
<evidence type="ECO:0000256" key="5">
    <source>
        <dbReference type="ARBA" id="ARBA00022692"/>
    </source>
</evidence>
<keyword evidence="11 16" id="KW-0472">Membrane</keyword>
<keyword evidence="13 16" id="KW-0739">Sodium transport</keyword>
<feature type="transmembrane region" description="Helical" evidence="16">
    <location>
        <begin position="1566"/>
        <end position="1591"/>
    </location>
</feature>
<dbReference type="GO" id="GO:0001518">
    <property type="term" value="C:voltage-gated sodium channel complex"/>
    <property type="evidence" value="ECO:0007669"/>
    <property type="project" value="UniProtKB-UniRule"/>
</dbReference>
<dbReference type="InterPro" id="IPR027359">
    <property type="entry name" value="Volt_channel_dom_sf"/>
</dbReference>
<feature type="region of interest" description="Disordered" evidence="18">
    <location>
        <begin position="433"/>
        <end position="457"/>
    </location>
</feature>
<feature type="domain" description="Ion transport" evidence="19">
    <location>
        <begin position="1114"/>
        <end position="1399"/>
    </location>
</feature>
<feature type="transmembrane region" description="Helical" evidence="16">
    <location>
        <begin position="1155"/>
        <end position="1171"/>
    </location>
</feature>
<evidence type="ECO:0000256" key="2">
    <source>
        <dbReference type="ARBA" id="ARBA00022448"/>
    </source>
</evidence>
<feature type="domain" description="Sodium ion transport-associated" evidence="20">
    <location>
        <begin position="1001"/>
        <end position="1110"/>
    </location>
</feature>
<dbReference type="SUPFAM" id="SSF81324">
    <property type="entry name" value="Voltage-gated potassium channels"/>
    <property type="match status" value="4"/>
</dbReference>
<feature type="transmembrane region" description="Helical" evidence="16">
    <location>
        <begin position="1440"/>
        <end position="1462"/>
    </location>
</feature>
<dbReference type="Gene3D" id="1.10.238.10">
    <property type="entry name" value="EF-hand"/>
    <property type="match status" value="1"/>
</dbReference>
<feature type="transmembrane region" description="Helical" evidence="16">
    <location>
        <begin position="1513"/>
        <end position="1532"/>
    </location>
</feature>
<feature type="transmembrane region" description="Helical" evidence="16">
    <location>
        <begin position="1482"/>
        <end position="1501"/>
    </location>
</feature>
<feature type="region of interest" description="Disordered" evidence="18">
    <location>
        <begin position="537"/>
        <end position="561"/>
    </location>
</feature>
<keyword evidence="7 16" id="KW-0851">Voltage-gated channel</keyword>
<feature type="coiled-coil region" evidence="17">
    <location>
        <begin position="397"/>
        <end position="433"/>
    </location>
</feature>
<name>H2ZFQ1_CIOSA</name>
<keyword evidence="12" id="KW-1015">Disulfide bond</keyword>
<dbReference type="Gene3D" id="1.20.5.1190">
    <property type="entry name" value="iswi atpase"/>
    <property type="match status" value="1"/>
</dbReference>
<dbReference type="Pfam" id="PF24609">
    <property type="entry name" value="IQ_SCN5A_C"/>
    <property type="match status" value="1"/>
</dbReference>
<feature type="transmembrane region" description="Helical" evidence="16">
    <location>
        <begin position="721"/>
        <end position="739"/>
    </location>
</feature>
<feature type="transmembrane region" description="Helical" evidence="16">
    <location>
        <begin position="1669"/>
        <end position="1693"/>
    </location>
</feature>
<evidence type="ECO:0000256" key="17">
    <source>
        <dbReference type="SAM" id="Coils"/>
    </source>
</evidence>
<feature type="domain" description="SCN5A-like C-terminal IQ motif" evidence="21">
    <location>
        <begin position="1815"/>
        <end position="1838"/>
    </location>
</feature>
<evidence type="ECO:0000256" key="18">
    <source>
        <dbReference type="SAM" id="MobiDB-lite"/>
    </source>
</evidence>
<feature type="transmembrane region" description="Helical" evidence="16">
    <location>
        <begin position="1326"/>
        <end position="1346"/>
    </location>
</feature>
<evidence type="ECO:0000256" key="6">
    <source>
        <dbReference type="ARBA" id="ARBA00022737"/>
    </source>
</evidence>
<evidence type="ECO:0000256" key="15">
    <source>
        <dbReference type="ARBA" id="ARBA00036239"/>
    </source>
</evidence>
<keyword evidence="17" id="KW-0175">Coiled coil</keyword>
<evidence type="ECO:0000259" key="19">
    <source>
        <dbReference type="Pfam" id="PF00520"/>
    </source>
</evidence>
<keyword evidence="9 16" id="KW-0915">Sodium</keyword>
<keyword evidence="3 16" id="KW-0894">Sodium channel</keyword>
<evidence type="ECO:0000256" key="10">
    <source>
        <dbReference type="ARBA" id="ARBA00023065"/>
    </source>
</evidence>
<evidence type="ECO:0000256" key="11">
    <source>
        <dbReference type="ARBA" id="ARBA00023136"/>
    </source>
</evidence>
<keyword evidence="10 16" id="KW-0406">Ion transport</keyword>
<evidence type="ECO:0000256" key="8">
    <source>
        <dbReference type="ARBA" id="ARBA00022989"/>
    </source>
</evidence>